<dbReference type="Proteomes" id="UP000219048">
    <property type="component" value="Unassembled WGS sequence"/>
</dbReference>
<gene>
    <name evidence="1" type="ORF">SAMN06265377_2589</name>
</gene>
<name>A0A285MVQ6_9FLAO</name>
<evidence type="ECO:0008006" key="3">
    <source>
        <dbReference type="Google" id="ProtNLM"/>
    </source>
</evidence>
<dbReference type="EMBL" id="OBEH01000004">
    <property type="protein sequence ID" value="SNZ00763.1"/>
    <property type="molecule type" value="Genomic_DNA"/>
</dbReference>
<dbReference type="AlphaFoldDB" id="A0A285MVQ6"/>
<sequence>MGKPLTEQELHNLAMNIVGRQLEAEGYEFMAINSKPKKNPQYVCLKEKVLHFIVVRNVEYPNNPKDYDLEVMQKVKNHAEKFEARTYFAGVGLSNASNREHPVYLNEDYIVDYQGLIEILE</sequence>
<evidence type="ECO:0000313" key="1">
    <source>
        <dbReference type="EMBL" id="SNZ00763.1"/>
    </source>
</evidence>
<accession>A0A285MVQ6</accession>
<proteinExistence type="predicted"/>
<reference evidence="2" key="1">
    <citation type="submission" date="2017-09" db="EMBL/GenBank/DDBJ databases">
        <authorList>
            <person name="Varghese N."/>
            <person name="Submissions S."/>
        </authorList>
    </citation>
    <scope>NUCLEOTIDE SEQUENCE [LARGE SCALE GENOMIC DNA]</scope>
    <source>
        <strain evidence="2">DSM 25885</strain>
    </source>
</reference>
<protein>
    <recommendedName>
        <fullName evidence="3">Na(+)-translocating NADH-quinone reductase subunit F</fullName>
    </recommendedName>
</protein>
<keyword evidence="2" id="KW-1185">Reference proteome</keyword>
<organism evidence="1 2">
    <name type="scientific">Flagellimonas pacifica</name>
    <dbReference type="NCBI Taxonomy" id="1247520"/>
    <lineage>
        <taxon>Bacteria</taxon>
        <taxon>Pseudomonadati</taxon>
        <taxon>Bacteroidota</taxon>
        <taxon>Flavobacteriia</taxon>
        <taxon>Flavobacteriales</taxon>
        <taxon>Flavobacteriaceae</taxon>
        <taxon>Flagellimonas</taxon>
    </lineage>
</organism>
<dbReference type="RefSeq" id="WP_097046236.1">
    <property type="nucleotide sequence ID" value="NZ_OBEH01000004.1"/>
</dbReference>
<dbReference type="OrthoDB" id="1119552at2"/>
<evidence type="ECO:0000313" key="2">
    <source>
        <dbReference type="Proteomes" id="UP000219048"/>
    </source>
</evidence>